<name>A0A7S1VA12_9STRA</name>
<evidence type="ECO:0000313" key="1">
    <source>
        <dbReference type="EMBL" id="CAD9291018.1"/>
    </source>
</evidence>
<organism evidence="1">
    <name type="scientific">Grammatophora oceanica</name>
    <dbReference type="NCBI Taxonomy" id="210454"/>
    <lineage>
        <taxon>Eukaryota</taxon>
        <taxon>Sar</taxon>
        <taxon>Stramenopiles</taxon>
        <taxon>Ochrophyta</taxon>
        <taxon>Bacillariophyta</taxon>
        <taxon>Fragilariophyceae</taxon>
        <taxon>Fragilariophycidae</taxon>
        <taxon>Rhabdonematales</taxon>
        <taxon>Grammatophoraceae</taxon>
        <taxon>Grammatophora</taxon>
    </lineage>
</organism>
<sequence length="99" mass="10898">MKGREFGLMRTSIIPTVEVYGGCHIIWGILYCRPSGFVATTSAQLLAWFVQAIALLQVRSSGQRLFGTFVPTFGSIPLRSVLQRPGFGVWDPNGQVLLL</sequence>
<reference evidence="1" key="1">
    <citation type="submission" date="2021-01" db="EMBL/GenBank/DDBJ databases">
        <authorList>
            <person name="Corre E."/>
            <person name="Pelletier E."/>
            <person name="Niang G."/>
            <person name="Scheremetjew M."/>
            <person name="Finn R."/>
            <person name="Kale V."/>
            <person name="Holt S."/>
            <person name="Cochrane G."/>
            <person name="Meng A."/>
            <person name="Brown T."/>
            <person name="Cohen L."/>
        </authorList>
    </citation>
    <scope>NUCLEOTIDE SEQUENCE</scope>
    <source>
        <strain evidence="1">CCMP 410</strain>
    </source>
</reference>
<dbReference type="EMBL" id="HBGK01032354">
    <property type="protein sequence ID" value="CAD9291018.1"/>
    <property type="molecule type" value="Transcribed_RNA"/>
</dbReference>
<gene>
    <name evidence="1" type="ORF">GOCE00092_LOCUS16916</name>
</gene>
<proteinExistence type="predicted"/>
<accession>A0A7S1VA12</accession>
<dbReference type="AlphaFoldDB" id="A0A7S1VA12"/>
<protein>
    <submittedName>
        <fullName evidence="1">Uncharacterized protein</fullName>
    </submittedName>
</protein>